<proteinExistence type="predicted"/>
<accession>A0AC59YLV7</accession>
<reference evidence="1" key="2">
    <citation type="submission" date="2025-03" db="EMBL/GenBank/DDBJ databases">
        <authorList>
            <consortium name="ELIXIR-Norway"/>
            <consortium name="Elixir Norway"/>
        </authorList>
    </citation>
    <scope>NUCLEOTIDE SEQUENCE</scope>
</reference>
<evidence type="ECO:0000313" key="2">
    <source>
        <dbReference type="Proteomes" id="UP001162501"/>
    </source>
</evidence>
<sequence length="165" mass="17516">MLLGEGRGPITFKTINSGRASHGLPSPEKPPEAAGAARSKSPFCSLDAPECCAAAGRGHAGSLQALDRKFSRIKAKGEPVGKCYYGHLTGKETEAQHGCYPKQGFMVVTLELGAGGQESGTVVPEPMTSNLFSAASQLLDDESLCRFLILMELCGRFDLLCELLR</sequence>
<name>A0AC59YLV7_RANTA</name>
<dbReference type="EMBL" id="OX596101">
    <property type="protein sequence ID" value="CAM9782759.1"/>
    <property type="molecule type" value="Genomic_DNA"/>
</dbReference>
<dbReference type="Proteomes" id="UP001162501">
    <property type="component" value="Chromosome 17"/>
</dbReference>
<reference evidence="1" key="1">
    <citation type="submission" date="2023-05" db="EMBL/GenBank/DDBJ databases">
        <authorList>
            <consortium name="ELIXIR-Norway"/>
        </authorList>
    </citation>
    <scope>NUCLEOTIDE SEQUENCE</scope>
</reference>
<evidence type="ECO:0000313" key="1">
    <source>
        <dbReference type="EMBL" id="CAM9782759.1"/>
    </source>
</evidence>
<protein>
    <submittedName>
        <fullName evidence="1">Uncharacterized protein</fullName>
    </submittedName>
</protein>
<organism evidence="1 2">
    <name type="scientific">Rangifer tarandus platyrhynchus</name>
    <name type="common">Svalbard reindeer</name>
    <dbReference type="NCBI Taxonomy" id="3082113"/>
    <lineage>
        <taxon>Eukaryota</taxon>
        <taxon>Metazoa</taxon>
        <taxon>Chordata</taxon>
        <taxon>Craniata</taxon>
        <taxon>Vertebrata</taxon>
        <taxon>Euteleostomi</taxon>
        <taxon>Mammalia</taxon>
        <taxon>Eutheria</taxon>
        <taxon>Laurasiatheria</taxon>
        <taxon>Artiodactyla</taxon>
        <taxon>Ruminantia</taxon>
        <taxon>Pecora</taxon>
        <taxon>Cervidae</taxon>
        <taxon>Odocoileinae</taxon>
        <taxon>Rangifer</taxon>
    </lineage>
</organism>
<gene>
    <name evidence="1" type="ORF">MRATA1EN22A_LOCUS7390</name>
</gene>